<comment type="caution">
    <text evidence="2">The sequence shown here is derived from an EMBL/GenBank/DDBJ whole genome shotgun (WGS) entry which is preliminary data.</text>
</comment>
<dbReference type="RefSeq" id="WP_152783184.1">
    <property type="nucleotide sequence ID" value="NZ_BAABEQ010000007.1"/>
</dbReference>
<dbReference type="OrthoDB" id="134501at2"/>
<gene>
    <name evidence="2" type="ORF">FNH04_11750</name>
</gene>
<dbReference type="AlphaFoldDB" id="A0A5N8W2M6"/>
<evidence type="ECO:0000313" key="2">
    <source>
        <dbReference type="EMBL" id="MPY40554.1"/>
    </source>
</evidence>
<organism evidence="2 3">
    <name type="scientific">Streptomyces phyllanthi</name>
    <dbReference type="NCBI Taxonomy" id="1803180"/>
    <lineage>
        <taxon>Bacteria</taxon>
        <taxon>Bacillati</taxon>
        <taxon>Actinomycetota</taxon>
        <taxon>Actinomycetes</taxon>
        <taxon>Kitasatosporales</taxon>
        <taxon>Streptomycetaceae</taxon>
        <taxon>Streptomyces</taxon>
    </lineage>
</organism>
<evidence type="ECO:0008006" key="4">
    <source>
        <dbReference type="Google" id="ProtNLM"/>
    </source>
</evidence>
<sequence>MSAPVRGTGRMPRLPGPAPATGRSALPHRARAASLMDDLETDPDRSRSAVSPGEVVKVLTGRDHLWWKCCREALLSDPGWLFQQQSEQWRTFINDTVADDATTGPNPADSPYLVARALAAPPDGQQRSLDALAPAAQRWRESGLLSAGIVFDPFVIPDQAMPDVPERVRSRLARLQSRAEDPAEGTLGVLALLLAGARFREHRAVRVSVVFGRSDDVPGAVQEQEDGVTGVLELRELPGGPKGLFPDPLTMAGVRSSGPAFGQSLAHAWQASPWRAAGRCVVWRITLTDQRSGLRTIGGGSLGVAFALGLRELFRRPLGHRPSLAGLRAAVYGFRSRTAVTGRLDADQRIQPVGGLDGKLRAVGRKDWRLVAPEGNRSQVSQPPPPGLRFAATLKQAEKYARQWRTGRLLTVAVVIAVAVGTGVVVSTMESADAERRNTAARLADLSSTLIRSDVGLAQLFAAQAYHYDKTPETRAALFRSVTASPHRVTSLAAGGTVSATAASGDGHTIVAGTADGSVVAWSLPTDPTKAHRRTVARLDRPVLMIATDEGGRVGAAIDDRTLRIWPATRFSRSLRIPAEERPAAVAVSPSGRYVAAVTDTEALDSPRLRLLDLRTGDSRSVVLDDLSLPPSSVTIPDDGQVVLFDGGYGAWQRRTLPGLDRTGGSTVGFGTADYAAALSADGKYFTYTNADTWLPLWRTSGRPNIDRPALVAETRGKPPLSLALSADGSRAAQAADTTIYVAPSVQPDQDRAAPTELTGAGPITRGTLAFIGSDSERLLSASGDLITLWDLSQRSRIGVGSKSFIPSSCNACSSPWIAVRPDGRHVAVTDGNGTSLTVQRLGANVTRRYTEKTTELGRAPYSPPLWSPDGKHLIVISAEDDSARIVSTAAGHPVTGTWAAPDDPLQLADPPASLRYTPDGRSVVEVTGSGTVLVREATTGAIRTNVPGPAHMAPTANGPTALPPGYAAIQKDAGHAAVIDFARRQVRVVDIADGRVRKIRGSEPTGVAFVGDDLLIQRKSGELEVWNAAGSTRTGTLRGLSDLAAGPVTNDRDTIVEMDSEGVATFIDYPSGHLLGTLPLPEGTKPSSVGLAFSPDGDELVSATEADGNDASTLDIGQIYNWQTETDAWLHTACSSAGRELTEKVWRQHTRTPAPSELRCPG</sequence>
<dbReference type="SUPFAM" id="SSF50969">
    <property type="entry name" value="YVTN repeat-like/Quinoprotein amine dehydrogenase"/>
    <property type="match status" value="1"/>
</dbReference>
<dbReference type="Proteomes" id="UP000326979">
    <property type="component" value="Unassembled WGS sequence"/>
</dbReference>
<dbReference type="PANTHER" id="PTHR47197">
    <property type="entry name" value="PROTEIN NIRF"/>
    <property type="match status" value="1"/>
</dbReference>
<dbReference type="InterPro" id="IPR011044">
    <property type="entry name" value="Quino_amine_DH_bsu"/>
</dbReference>
<evidence type="ECO:0000313" key="3">
    <source>
        <dbReference type="Proteomes" id="UP000326979"/>
    </source>
</evidence>
<dbReference type="SUPFAM" id="SSF51004">
    <property type="entry name" value="C-terminal (heme d1) domain of cytochrome cd1-nitrite reductase"/>
    <property type="match status" value="1"/>
</dbReference>
<dbReference type="InterPro" id="IPR051200">
    <property type="entry name" value="Host-pathogen_enzymatic-act"/>
</dbReference>
<feature type="region of interest" description="Disordered" evidence="1">
    <location>
        <begin position="1"/>
        <end position="26"/>
    </location>
</feature>
<dbReference type="Gene3D" id="3.30.230.10">
    <property type="match status" value="1"/>
</dbReference>
<name>A0A5N8W2M6_9ACTN</name>
<dbReference type="SUPFAM" id="SSF50998">
    <property type="entry name" value="Quinoprotein alcohol dehydrogenase-like"/>
    <property type="match status" value="1"/>
</dbReference>
<dbReference type="InterPro" id="IPR015943">
    <property type="entry name" value="WD40/YVTN_repeat-like_dom_sf"/>
</dbReference>
<evidence type="ECO:0000256" key="1">
    <source>
        <dbReference type="SAM" id="MobiDB-lite"/>
    </source>
</evidence>
<proteinExistence type="predicted"/>
<dbReference type="InterPro" id="IPR011048">
    <property type="entry name" value="Haem_d1_sf"/>
</dbReference>
<accession>A0A5N8W2M6</accession>
<dbReference type="InterPro" id="IPR011047">
    <property type="entry name" value="Quinoprotein_ADH-like_sf"/>
</dbReference>
<dbReference type="EMBL" id="VJZE01000059">
    <property type="protein sequence ID" value="MPY40554.1"/>
    <property type="molecule type" value="Genomic_DNA"/>
</dbReference>
<dbReference type="Gene3D" id="2.130.10.10">
    <property type="entry name" value="YVTN repeat-like/Quinoprotein amine dehydrogenase"/>
    <property type="match status" value="3"/>
</dbReference>
<dbReference type="InterPro" id="IPR014721">
    <property type="entry name" value="Ribsml_uS5_D2-typ_fold_subgr"/>
</dbReference>
<reference evidence="2 3" key="1">
    <citation type="submission" date="2019-07" db="EMBL/GenBank/DDBJ databases">
        <title>New species of Amycolatopsis and Streptomyces.</title>
        <authorList>
            <person name="Duangmal K."/>
            <person name="Teo W.F.A."/>
            <person name="Lipun K."/>
        </authorList>
    </citation>
    <scope>NUCLEOTIDE SEQUENCE [LARGE SCALE GENOMIC DNA]</scope>
    <source>
        <strain evidence="2 3">TISTR 2346</strain>
    </source>
</reference>
<dbReference type="PANTHER" id="PTHR47197:SF3">
    <property type="entry name" value="DIHYDRO-HEME D1 DEHYDROGENASE"/>
    <property type="match status" value="1"/>
</dbReference>
<keyword evidence="3" id="KW-1185">Reference proteome</keyword>
<protein>
    <recommendedName>
        <fullName evidence="4">WD40 repeat domain-containing protein</fullName>
    </recommendedName>
</protein>